<organism evidence="2">
    <name type="scientific">Myoviridae sp. ctk251</name>
    <dbReference type="NCBI Taxonomy" id="2826689"/>
    <lineage>
        <taxon>Viruses</taxon>
        <taxon>Duplodnaviria</taxon>
        <taxon>Heunggongvirae</taxon>
        <taxon>Uroviricota</taxon>
        <taxon>Caudoviricetes</taxon>
    </lineage>
</organism>
<keyword evidence="1" id="KW-0812">Transmembrane</keyword>
<keyword evidence="1" id="KW-0472">Membrane</keyword>
<evidence type="ECO:0000256" key="1">
    <source>
        <dbReference type="SAM" id="Phobius"/>
    </source>
</evidence>
<reference evidence="2" key="1">
    <citation type="journal article" date="2021" name="Proc. Natl. Acad. Sci. U.S.A.">
        <title>A Catalog of Tens of Thousands of Viruses from Human Metagenomes Reveals Hidden Associations with Chronic Diseases.</title>
        <authorList>
            <person name="Tisza M.J."/>
            <person name="Buck C.B."/>
        </authorList>
    </citation>
    <scope>NUCLEOTIDE SEQUENCE</scope>
    <source>
        <strain evidence="2">Ctk251</strain>
    </source>
</reference>
<accession>A0A8S5MSL2</accession>
<protein>
    <submittedName>
        <fullName evidence="2">Uncharacterized protein</fullName>
    </submittedName>
</protein>
<feature type="transmembrane region" description="Helical" evidence="1">
    <location>
        <begin position="21"/>
        <end position="40"/>
    </location>
</feature>
<sequence>MRNLKKWNSLLQKHADTKISISVSTLIYFALLAIGIWIMWSLGPDPLVH</sequence>
<dbReference type="EMBL" id="BK014979">
    <property type="protein sequence ID" value="DAD85294.1"/>
    <property type="molecule type" value="Genomic_DNA"/>
</dbReference>
<proteinExistence type="predicted"/>
<name>A0A8S5MSL2_9CAUD</name>
<evidence type="ECO:0000313" key="2">
    <source>
        <dbReference type="EMBL" id="DAD85294.1"/>
    </source>
</evidence>
<keyword evidence="1" id="KW-1133">Transmembrane helix</keyword>